<evidence type="ECO:0000256" key="1">
    <source>
        <dbReference type="SAM" id="Phobius"/>
    </source>
</evidence>
<feature type="transmembrane region" description="Helical" evidence="1">
    <location>
        <begin position="6"/>
        <end position="23"/>
    </location>
</feature>
<dbReference type="Proteomes" id="UP001157887">
    <property type="component" value="Unassembled WGS sequence"/>
</dbReference>
<sequence>MIHFGIIFIVLFVVALVLLWMILDYQYIRMQSLLKQEHSMIERCIDKVRAREI</sequence>
<reference evidence="3 4" key="2">
    <citation type="submission" date="2023-04" db="EMBL/GenBank/DDBJ databases">
        <title>Acinetobacter johnsonii isolate AYTCM encoding NDM-1, OXA-58 and PER-1.</title>
        <authorList>
            <person name="Tian C."/>
            <person name="Wang S."/>
            <person name="Fan X."/>
            <person name="Xia D."/>
        </authorList>
    </citation>
    <scope>NUCLEOTIDE SEQUENCE [LARGE SCALE GENOMIC DNA]</scope>
    <source>
        <strain evidence="3 4">AYTCM</strain>
    </source>
</reference>
<evidence type="ECO:0000313" key="3">
    <source>
        <dbReference type="EMBL" id="WMG17436.1"/>
    </source>
</evidence>
<name>A0AAJ6LEY5_ACIJO</name>
<organism evidence="3 4">
    <name type="scientific">Acinetobacter johnsonii</name>
    <dbReference type="NCBI Taxonomy" id="40214"/>
    <lineage>
        <taxon>Bacteria</taxon>
        <taxon>Pseudomonadati</taxon>
        <taxon>Pseudomonadota</taxon>
        <taxon>Gammaproteobacteria</taxon>
        <taxon>Moraxellales</taxon>
        <taxon>Moraxellaceae</taxon>
        <taxon>Acinetobacter</taxon>
    </lineage>
</organism>
<dbReference type="Proteomes" id="UP001244586">
    <property type="component" value="Chromosome"/>
</dbReference>
<dbReference type="RefSeq" id="WP_155115398.1">
    <property type="nucleotide sequence ID" value="NZ_CANMLB010000013.1"/>
</dbReference>
<evidence type="ECO:0000313" key="4">
    <source>
        <dbReference type="Proteomes" id="UP001244586"/>
    </source>
</evidence>
<dbReference type="AlphaFoldDB" id="A0AAJ6LEY5"/>
<reference evidence="2" key="1">
    <citation type="submission" date="2022-09" db="EMBL/GenBank/DDBJ databases">
        <title>Intensive care unit water sources are persistently colonized with multi-drug resistant bacteria and are the site of extensive horizontal gene transfer of antibiotic resistance genes.</title>
        <authorList>
            <person name="Diorio-Toth L."/>
        </authorList>
    </citation>
    <scope>NUCLEOTIDE SEQUENCE</scope>
    <source>
        <strain evidence="2">GD04065</strain>
    </source>
</reference>
<keyword evidence="1" id="KW-1133">Transmembrane helix</keyword>
<protein>
    <submittedName>
        <fullName evidence="3">Uncharacterized protein</fullName>
    </submittedName>
</protein>
<dbReference type="EMBL" id="JAOECG010000032">
    <property type="protein sequence ID" value="MDG9788441.1"/>
    <property type="molecule type" value="Genomic_DNA"/>
</dbReference>
<evidence type="ECO:0000313" key="2">
    <source>
        <dbReference type="EMBL" id="MDG9788441.1"/>
    </source>
</evidence>
<keyword evidence="4" id="KW-1185">Reference proteome</keyword>
<gene>
    <name evidence="2" type="ORF">N7566_15915</name>
    <name evidence="3" type="ORF">QBJ73_13755</name>
</gene>
<proteinExistence type="predicted"/>
<keyword evidence="1" id="KW-0472">Membrane</keyword>
<dbReference type="EMBL" id="CP121776">
    <property type="protein sequence ID" value="WMG17436.1"/>
    <property type="molecule type" value="Genomic_DNA"/>
</dbReference>
<keyword evidence="1" id="KW-0812">Transmembrane</keyword>
<accession>A0AAJ6LEY5</accession>